<comment type="caution">
    <text evidence="2">The sequence shown here is derived from an EMBL/GenBank/DDBJ whole genome shotgun (WGS) entry which is preliminary data.</text>
</comment>
<accession>A0A2R5GDB3</accession>
<feature type="region of interest" description="Disordered" evidence="1">
    <location>
        <begin position="439"/>
        <end position="466"/>
    </location>
</feature>
<dbReference type="Proteomes" id="UP000241890">
    <property type="component" value="Unassembled WGS sequence"/>
</dbReference>
<protein>
    <submittedName>
        <fullName evidence="2">Uncharacterized protein</fullName>
    </submittedName>
</protein>
<dbReference type="EMBL" id="BEYU01000050">
    <property type="protein sequence ID" value="GBG28942.1"/>
    <property type="molecule type" value="Genomic_DNA"/>
</dbReference>
<organism evidence="2 3">
    <name type="scientific">Hondaea fermentalgiana</name>
    <dbReference type="NCBI Taxonomy" id="2315210"/>
    <lineage>
        <taxon>Eukaryota</taxon>
        <taxon>Sar</taxon>
        <taxon>Stramenopiles</taxon>
        <taxon>Bigyra</taxon>
        <taxon>Labyrinthulomycetes</taxon>
        <taxon>Thraustochytrida</taxon>
        <taxon>Thraustochytriidae</taxon>
        <taxon>Hondaea</taxon>
    </lineage>
</organism>
<dbReference type="InParanoid" id="A0A2R5GDB3"/>
<evidence type="ECO:0000313" key="3">
    <source>
        <dbReference type="Proteomes" id="UP000241890"/>
    </source>
</evidence>
<keyword evidence="3" id="KW-1185">Reference proteome</keyword>
<gene>
    <name evidence="2" type="ORF">FCC1311_051632</name>
</gene>
<proteinExistence type="predicted"/>
<dbReference type="AlphaFoldDB" id="A0A2R5GDB3"/>
<evidence type="ECO:0000313" key="2">
    <source>
        <dbReference type="EMBL" id="GBG28942.1"/>
    </source>
</evidence>
<evidence type="ECO:0000256" key="1">
    <source>
        <dbReference type="SAM" id="MobiDB-lite"/>
    </source>
</evidence>
<reference evidence="2 3" key="1">
    <citation type="submission" date="2017-12" db="EMBL/GenBank/DDBJ databases">
        <title>Sequencing, de novo assembly and annotation of complete genome of a new Thraustochytrid species, strain FCC1311.</title>
        <authorList>
            <person name="Sedici K."/>
            <person name="Godart F."/>
            <person name="Aiese Cigliano R."/>
            <person name="Sanseverino W."/>
            <person name="Barakat M."/>
            <person name="Ortet P."/>
            <person name="Marechal E."/>
            <person name="Cagnac O."/>
            <person name="Amato A."/>
        </authorList>
    </citation>
    <scope>NUCLEOTIDE SEQUENCE [LARGE SCALE GENOMIC DNA]</scope>
</reference>
<sequence length="544" mass="59703">MDHEPNFDLADLDAYLNEHDAETEAAAAAAVAVTAGNTTIYEADAHSKDDWALLQPLEQDTLIATGETEVLDACATNPWATNTPTPGLGCNGTEAREFATFDDDDTADISLGGQPYHRGWPLDDVFPYDRDKMSNTPINVPITAMNHTRPWHHHSLPPLDPFRNGGLDGAAESTRYIAHAGMMSTPCMLSLPSSRNIAAPLKTPKHNANATNTSKKYASATPIPDVKKKCSKTTPKTQTSKRVRRVVGQVTKSRPVSWELEAIMALVQRIKIDPRAADSEGLVLAQGHSLNPRDFKDIVHALGARVQEVDSPSSARRIQLDLAPAFNPIYKPISKPLLRIGQDLTYVMTSDIPIKERRRYDVFSDLQMGTETAFWCDQGNAHSVLDVSKNVQTLGSDGRHVNPRTIQVAHALASRVSRLLDTEVCVMKCFYYALCTRGPPKKRRKSETAGVRPTTTPPATPTSASRPLGLHKHIYMLCEQSIDDRHKCLPGARVWLVRYFIKGDLDPALAPLIDMAPEATEDVGAKPTVMKRAHSSEATVEMLA</sequence>
<name>A0A2R5GDB3_9STRA</name>